<comment type="similarity">
    <text evidence="1">Belongs to the GTP cyclohydrolase I type 2/NIF3 family.</text>
</comment>
<feature type="binding site" evidence="5">
    <location>
        <position position="232"/>
    </location>
    <ligand>
        <name>a divalent metal cation</name>
        <dbReference type="ChEBI" id="CHEBI:60240"/>
        <label>1</label>
    </ligand>
</feature>
<accession>A0A517M777</accession>
<evidence type="ECO:0000256" key="4">
    <source>
        <dbReference type="ARBA" id="ARBA00022723"/>
    </source>
</evidence>
<sequence>MPLLIEHVCQSLAAVAPLRLAESWDNVGLLIGDRQRDCRRVMTCLTITPDVVAEATDQQVDLIVAHHPLPFKPMARLTTDSTASGMVLELAAHRIAVYSAHTAFDSARRGINQQLAEGLQLTDIAPLLPDPADTSETPDGSGRYGRVAATTLEQIMRRAADFLKLPKVRYVGDPDAAVTKVALACGSGGSFLDAARRKGCDCMLTGESNFHACLEAQSQGIGLILVGHYASERFAMEQLADHLMQEHDELTVWASRSESDPLRQFSL</sequence>
<dbReference type="SUPFAM" id="SSF102705">
    <property type="entry name" value="NIF3 (NGG1p interacting factor 3)-like"/>
    <property type="match status" value="1"/>
</dbReference>
<dbReference type="Gene3D" id="3.40.1390.30">
    <property type="entry name" value="NIF3 (NGG1p interacting factor 3)-like"/>
    <property type="match status" value="2"/>
</dbReference>
<reference evidence="6 7" key="1">
    <citation type="submission" date="2019-02" db="EMBL/GenBank/DDBJ databases">
        <title>Deep-cultivation of Planctomycetes and their phenomic and genomic characterization uncovers novel biology.</title>
        <authorList>
            <person name="Wiegand S."/>
            <person name="Jogler M."/>
            <person name="Boedeker C."/>
            <person name="Pinto D."/>
            <person name="Vollmers J."/>
            <person name="Rivas-Marin E."/>
            <person name="Kohn T."/>
            <person name="Peeters S.H."/>
            <person name="Heuer A."/>
            <person name="Rast P."/>
            <person name="Oberbeckmann S."/>
            <person name="Bunk B."/>
            <person name="Jeske O."/>
            <person name="Meyerdierks A."/>
            <person name="Storesund J.E."/>
            <person name="Kallscheuer N."/>
            <person name="Luecker S."/>
            <person name="Lage O.M."/>
            <person name="Pohl T."/>
            <person name="Merkel B.J."/>
            <person name="Hornburger P."/>
            <person name="Mueller R.-W."/>
            <person name="Bruemmer F."/>
            <person name="Labrenz M."/>
            <person name="Spormann A.M."/>
            <person name="Op den Camp H."/>
            <person name="Overmann J."/>
            <person name="Amann R."/>
            <person name="Jetten M.S.M."/>
            <person name="Mascher T."/>
            <person name="Medema M.H."/>
            <person name="Devos D.P."/>
            <person name="Kaster A.-K."/>
            <person name="Ovreas L."/>
            <person name="Rohde M."/>
            <person name="Galperin M.Y."/>
            <person name="Jogler C."/>
        </authorList>
    </citation>
    <scope>NUCLEOTIDE SEQUENCE [LARGE SCALE GENOMIC DNA]</scope>
    <source>
        <strain evidence="6 7">EC9</strain>
    </source>
</reference>
<evidence type="ECO:0000256" key="1">
    <source>
        <dbReference type="ARBA" id="ARBA00006964"/>
    </source>
</evidence>
<evidence type="ECO:0000256" key="5">
    <source>
        <dbReference type="PIRSR" id="PIRSR602678-1"/>
    </source>
</evidence>
<evidence type="ECO:0000256" key="3">
    <source>
        <dbReference type="ARBA" id="ARBA00022112"/>
    </source>
</evidence>
<keyword evidence="4 5" id="KW-0479">Metal-binding</keyword>
<comment type="subunit">
    <text evidence="2">Homohexamer.</text>
</comment>
<dbReference type="GO" id="GO:0005737">
    <property type="term" value="C:cytoplasm"/>
    <property type="evidence" value="ECO:0007669"/>
    <property type="project" value="TreeGrafter"/>
</dbReference>
<dbReference type="KEGG" id="ruv:EC9_49480"/>
<dbReference type="PANTHER" id="PTHR13799:SF14">
    <property type="entry name" value="GTP CYCLOHYDROLASE 1 TYPE 2 HOMOLOG"/>
    <property type="match status" value="1"/>
</dbReference>
<dbReference type="GO" id="GO:0016787">
    <property type="term" value="F:hydrolase activity"/>
    <property type="evidence" value="ECO:0007669"/>
    <property type="project" value="UniProtKB-KW"/>
</dbReference>
<feature type="binding site" evidence="5">
    <location>
        <position position="228"/>
    </location>
    <ligand>
        <name>a divalent metal cation</name>
        <dbReference type="ChEBI" id="CHEBI:60240"/>
        <label>1</label>
    </ligand>
</feature>
<evidence type="ECO:0000313" key="6">
    <source>
        <dbReference type="EMBL" id="QDS90732.1"/>
    </source>
</evidence>
<feature type="binding site" evidence="5">
    <location>
        <position position="105"/>
    </location>
    <ligand>
        <name>a divalent metal cation</name>
        <dbReference type="ChEBI" id="CHEBI:60240"/>
        <label>1</label>
    </ligand>
</feature>
<dbReference type="AlphaFoldDB" id="A0A517M777"/>
<protein>
    <recommendedName>
        <fullName evidence="3">GTP cyclohydrolase 1 type 2 homolog</fullName>
    </recommendedName>
</protein>
<gene>
    <name evidence="6" type="ORF">EC9_49480</name>
</gene>
<keyword evidence="7" id="KW-1185">Reference proteome</keyword>
<dbReference type="InterPro" id="IPR036069">
    <property type="entry name" value="DUF34/NIF3_sf"/>
</dbReference>
<feature type="binding site" evidence="5">
    <location>
        <position position="66"/>
    </location>
    <ligand>
        <name>a divalent metal cation</name>
        <dbReference type="ChEBI" id="CHEBI:60240"/>
        <label>1</label>
    </ligand>
</feature>
<evidence type="ECO:0000313" key="7">
    <source>
        <dbReference type="Proteomes" id="UP000319557"/>
    </source>
</evidence>
<feature type="binding site" evidence="5">
    <location>
        <position position="67"/>
    </location>
    <ligand>
        <name>a divalent metal cation</name>
        <dbReference type="ChEBI" id="CHEBI:60240"/>
        <label>1</label>
    </ligand>
</feature>
<dbReference type="EMBL" id="CP036261">
    <property type="protein sequence ID" value="QDS90732.1"/>
    <property type="molecule type" value="Genomic_DNA"/>
</dbReference>
<dbReference type="Proteomes" id="UP000319557">
    <property type="component" value="Chromosome"/>
</dbReference>
<dbReference type="GO" id="GO:0046872">
    <property type="term" value="F:metal ion binding"/>
    <property type="evidence" value="ECO:0007669"/>
    <property type="project" value="UniProtKB-KW"/>
</dbReference>
<dbReference type="RefSeq" id="WP_145348500.1">
    <property type="nucleotide sequence ID" value="NZ_CP036261.1"/>
</dbReference>
<dbReference type="Pfam" id="PF01784">
    <property type="entry name" value="DUF34_NIF3"/>
    <property type="match status" value="1"/>
</dbReference>
<proteinExistence type="inferred from homology"/>
<dbReference type="NCBIfam" id="TIGR00486">
    <property type="entry name" value="YbgI_SA1388"/>
    <property type="match status" value="1"/>
</dbReference>
<dbReference type="OrthoDB" id="9792792at2"/>
<organism evidence="6 7">
    <name type="scientific">Rosistilla ulvae</name>
    <dbReference type="NCBI Taxonomy" id="1930277"/>
    <lineage>
        <taxon>Bacteria</taxon>
        <taxon>Pseudomonadati</taxon>
        <taxon>Planctomycetota</taxon>
        <taxon>Planctomycetia</taxon>
        <taxon>Pirellulales</taxon>
        <taxon>Pirellulaceae</taxon>
        <taxon>Rosistilla</taxon>
    </lineage>
</organism>
<dbReference type="InterPro" id="IPR002678">
    <property type="entry name" value="DUF34/NIF3"/>
</dbReference>
<name>A0A517M777_9BACT</name>
<dbReference type="PANTHER" id="PTHR13799">
    <property type="entry name" value="NGG1 INTERACTING FACTOR 3"/>
    <property type="match status" value="1"/>
</dbReference>
<dbReference type="FunFam" id="3.40.1390.30:FF:000001">
    <property type="entry name" value="GTP cyclohydrolase 1 type 2"/>
    <property type="match status" value="1"/>
</dbReference>
<evidence type="ECO:0000256" key="2">
    <source>
        <dbReference type="ARBA" id="ARBA00011643"/>
    </source>
</evidence>
<keyword evidence="6" id="KW-0378">Hydrolase</keyword>